<evidence type="ECO:0000259" key="2">
    <source>
        <dbReference type="Pfam" id="PF13372"/>
    </source>
</evidence>
<feature type="chain" id="PRO_5026771294" description="Alginate export domain-containing protein" evidence="1">
    <location>
        <begin position="27"/>
        <end position="467"/>
    </location>
</feature>
<gene>
    <name evidence="3" type="ORF">AVDCRST_MAG89-609</name>
</gene>
<keyword evidence="1" id="KW-0732">Signal</keyword>
<proteinExistence type="predicted"/>
<dbReference type="Gene3D" id="2.40.160.100">
    <property type="match status" value="1"/>
</dbReference>
<reference evidence="3" key="1">
    <citation type="submission" date="2020-02" db="EMBL/GenBank/DDBJ databases">
        <authorList>
            <person name="Meier V. D."/>
        </authorList>
    </citation>
    <scope>NUCLEOTIDE SEQUENCE</scope>
    <source>
        <strain evidence="3">AVDCRST_MAG89</strain>
    </source>
</reference>
<dbReference type="InterPro" id="IPR025388">
    <property type="entry name" value="Alginate_export_dom"/>
</dbReference>
<accession>A0A6J4KF05</accession>
<name>A0A6J4KF05_9BACT</name>
<dbReference type="AlphaFoldDB" id="A0A6J4KF05"/>
<dbReference type="EMBL" id="CADCTV010000135">
    <property type="protein sequence ID" value="CAA9303017.1"/>
    <property type="molecule type" value="Genomic_DNA"/>
</dbReference>
<organism evidence="3">
    <name type="scientific">uncultured Gemmatimonadota bacterium</name>
    <dbReference type="NCBI Taxonomy" id="203437"/>
    <lineage>
        <taxon>Bacteria</taxon>
        <taxon>Pseudomonadati</taxon>
        <taxon>Gemmatimonadota</taxon>
        <taxon>environmental samples</taxon>
    </lineage>
</organism>
<evidence type="ECO:0000313" key="3">
    <source>
        <dbReference type="EMBL" id="CAA9303017.1"/>
    </source>
</evidence>
<protein>
    <recommendedName>
        <fullName evidence="2">Alginate export domain-containing protein</fullName>
    </recommendedName>
</protein>
<sequence length="467" mass="51117">MPIHFRSPAARALAASLLLIPLPAWAQEKARPPLTILPSEEDWSSFRDPANRRGFLDRIKYLPLGGGGYLTLGGEVRPFYERFTNEVFGAVPGGTDAWLLQRYMLHASLHAHRRVRIFGQLKSTLADGRDGGPRPPDEDRLDLNQLFVDLRVGAIPERGPAPATLRVGRQELSFGSGRMVTVREGPNTRYPWDGVRATIHAAGWRVDGWGTYLVETDRGVFDDSPVEGEKFWGAHGTRPLGVSSVDAYYLGTDKAVMRVYQGAAPETRHTLGARLWSARRPVDFDLEVAGQLGTFGAGAIRAWTVAGSLGHTWQELRVKPRLGIAVGLASGDRDSADVALQTFDPPAPRGTYFGHATPLGPGNIMGGAVQLGFAPLRDVSVGVESYFFWRHTLDDGIYSVVGGPIRGVRGSRARFVAAQPQGEVHWQANRHTRFSISAARAFAGTFLEETGPAEDVDYFSTYLTLKF</sequence>
<feature type="signal peptide" evidence="1">
    <location>
        <begin position="1"/>
        <end position="26"/>
    </location>
</feature>
<feature type="domain" description="Alginate export" evidence="2">
    <location>
        <begin position="69"/>
        <end position="454"/>
    </location>
</feature>
<dbReference type="InterPro" id="IPR053728">
    <property type="entry name" value="Alginate_Permeability_Chnl"/>
</dbReference>
<evidence type="ECO:0000256" key="1">
    <source>
        <dbReference type="SAM" id="SignalP"/>
    </source>
</evidence>
<dbReference type="Pfam" id="PF13372">
    <property type="entry name" value="Alginate_exp"/>
    <property type="match status" value="1"/>
</dbReference>